<dbReference type="InterPro" id="IPR028098">
    <property type="entry name" value="Glyco_trans_4-like_N"/>
</dbReference>
<dbReference type="Pfam" id="PF13439">
    <property type="entry name" value="Glyco_transf_4"/>
    <property type="match status" value="1"/>
</dbReference>
<evidence type="ECO:0000259" key="2">
    <source>
        <dbReference type="Pfam" id="PF13439"/>
    </source>
</evidence>
<dbReference type="PANTHER" id="PTHR45947">
    <property type="entry name" value="SULFOQUINOVOSYL TRANSFERASE SQD2"/>
    <property type="match status" value="1"/>
</dbReference>
<comment type="caution">
    <text evidence="3">The sequence shown here is derived from an EMBL/GenBank/DDBJ whole genome shotgun (WGS) entry which is preliminary data.</text>
</comment>
<name>A0ABS7YCZ8_9BURK</name>
<feature type="domain" description="Glycosyl transferase family 1" evidence="1">
    <location>
        <begin position="189"/>
        <end position="346"/>
    </location>
</feature>
<feature type="domain" description="Glycosyltransferase subfamily 4-like N-terminal" evidence="2">
    <location>
        <begin position="15"/>
        <end position="172"/>
    </location>
</feature>
<accession>A0ABS7YCZ8</accession>
<dbReference type="RefSeq" id="WP_225239123.1">
    <property type="nucleotide sequence ID" value="NZ_JAHYBX010000004.1"/>
</dbReference>
<dbReference type="SUPFAM" id="SSF53756">
    <property type="entry name" value="UDP-Glycosyltransferase/glycogen phosphorylase"/>
    <property type="match status" value="1"/>
</dbReference>
<organism evidence="3 4">
    <name type="scientific">Massilia hydrophila</name>
    <dbReference type="NCBI Taxonomy" id="3044279"/>
    <lineage>
        <taxon>Bacteria</taxon>
        <taxon>Pseudomonadati</taxon>
        <taxon>Pseudomonadota</taxon>
        <taxon>Betaproteobacteria</taxon>
        <taxon>Burkholderiales</taxon>
        <taxon>Oxalobacteraceae</taxon>
        <taxon>Telluria group</taxon>
        <taxon>Massilia</taxon>
    </lineage>
</organism>
<dbReference type="Proteomes" id="UP001198602">
    <property type="component" value="Unassembled WGS sequence"/>
</dbReference>
<dbReference type="InterPro" id="IPR001296">
    <property type="entry name" value="Glyco_trans_1"/>
</dbReference>
<proteinExistence type="predicted"/>
<protein>
    <submittedName>
        <fullName evidence="3">Glycosyltransferase family 4 protein</fullName>
    </submittedName>
</protein>
<evidence type="ECO:0000259" key="1">
    <source>
        <dbReference type="Pfam" id="PF00534"/>
    </source>
</evidence>
<evidence type="ECO:0000313" key="4">
    <source>
        <dbReference type="Proteomes" id="UP001198602"/>
    </source>
</evidence>
<evidence type="ECO:0000313" key="3">
    <source>
        <dbReference type="EMBL" id="MCA1856867.1"/>
    </source>
</evidence>
<dbReference type="EMBL" id="JAHYBX010000004">
    <property type="protein sequence ID" value="MCA1856867.1"/>
    <property type="molecule type" value="Genomic_DNA"/>
</dbReference>
<sequence>MRVLHFYKTYYPDSVGGIEQVIRQLCVGTTRLGVSNTVLSLSRHKNLAPISFDGHTIERVPQNFEIASNACSWQALGALARLAREADVVHYHFPWPFMDLAHFMARVDKPTVVSYHSDIVRQKHWLRLYQPLKHRFLGSVDAIVAASPNYLASSPVLARYRDKTRVITYGLDKSTYPGVEPCRLAHWRAKVGPKFFLFVGVLRYYKGLHILLEAARGLDYPIVIVGTGPEEQALKEQAARLGLKHVLFTGPVDEQDKAALLALSHALVFPSHLRSEAFGISLLEAAMHGKPMISCEIGTGTTYVNRDGETGLVTAPSDPGALRGAMRRLWEDQELARRMGARAEQRYNELFTSEQMALDYTDLYRELVARRATADAGEHVRLAGVPPAR</sequence>
<dbReference type="Gene3D" id="3.40.50.2000">
    <property type="entry name" value="Glycogen Phosphorylase B"/>
    <property type="match status" value="2"/>
</dbReference>
<gene>
    <name evidence="3" type="ORF">LE190_13150</name>
</gene>
<reference evidence="3 4" key="1">
    <citation type="submission" date="2021-07" db="EMBL/GenBank/DDBJ databases">
        <title>Characterization of Violacein-producing bacteria and related species.</title>
        <authorList>
            <person name="Wilson H.S."/>
            <person name="De Leon M.E."/>
        </authorList>
    </citation>
    <scope>NUCLEOTIDE SEQUENCE [LARGE SCALE GENOMIC DNA]</scope>
    <source>
        <strain evidence="3 4">HSC-2F05</strain>
    </source>
</reference>
<dbReference type="Pfam" id="PF00534">
    <property type="entry name" value="Glycos_transf_1"/>
    <property type="match status" value="1"/>
</dbReference>
<dbReference type="PANTHER" id="PTHR45947:SF3">
    <property type="entry name" value="SULFOQUINOVOSYL TRANSFERASE SQD2"/>
    <property type="match status" value="1"/>
</dbReference>
<dbReference type="CDD" id="cd03795">
    <property type="entry name" value="GT4_WfcD-like"/>
    <property type="match status" value="1"/>
</dbReference>
<dbReference type="InterPro" id="IPR050194">
    <property type="entry name" value="Glycosyltransferase_grp1"/>
</dbReference>
<keyword evidence="4" id="KW-1185">Reference proteome</keyword>